<protein>
    <submittedName>
        <fullName evidence="1">NAD(P)/FAD-dependent oxidoreductase</fullName>
    </submittedName>
</protein>
<proteinExistence type="predicted"/>
<evidence type="ECO:0000313" key="1">
    <source>
        <dbReference type="EMBL" id="UUT36442.1"/>
    </source>
</evidence>
<sequence>MLTTNDGIRGVAFADGGESPLDALFVSPRTAPRDDVLVALGAERVEAFGRTWAGVDAMGRTSVPGLWAAGNVVSPMLGVAASVAAGATAGYGMVAELL</sequence>
<organism evidence="1 2">
    <name type="scientific">Microbacterium elymi</name>
    <dbReference type="NCBI Taxonomy" id="2909587"/>
    <lineage>
        <taxon>Bacteria</taxon>
        <taxon>Bacillati</taxon>
        <taxon>Actinomycetota</taxon>
        <taxon>Actinomycetes</taxon>
        <taxon>Micrococcales</taxon>
        <taxon>Microbacteriaceae</taxon>
        <taxon>Microbacterium</taxon>
    </lineage>
</organism>
<keyword evidence="2" id="KW-1185">Reference proteome</keyword>
<dbReference type="Proteomes" id="UP001054811">
    <property type="component" value="Chromosome"/>
</dbReference>
<dbReference type="EMBL" id="CP091139">
    <property type="protein sequence ID" value="UUT36442.1"/>
    <property type="molecule type" value="Genomic_DNA"/>
</dbReference>
<dbReference type="RefSeq" id="WP_259613100.1">
    <property type="nucleotide sequence ID" value="NZ_CP091139.2"/>
</dbReference>
<accession>A0ABY5NMP0</accession>
<name>A0ABY5NMP0_9MICO</name>
<gene>
    <name evidence="1" type="ORF">L2X98_26370</name>
</gene>
<dbReference type="SUPFAM" id="SSF51905">
    <property type="entry name" value="FAD/NAD(P)-binding domain"/>
    <property type="match status" value="1"/>
</dbReference>
<evidence type="ECO:0000313" key="2">
    <source>
        <dbReference type="Proteomes" id="UP001054811"/>
    </source>
</evidence>
<reference evidence="1" key="1">
    <citation type="submission" date="2022-01" db="EMBL/GenBank/DDBJ databases">
        <title>Microbacterium eymi and Microbacterium rhizovicinus sp. nov., isolated from the rhizospheric soil of Elymus tsukushiensis, a plant native to the Dokdo Islands, Republic of Korea.</title>
        <authorList>
            <person name="Hwang Y.J."/>
        </authorList>
    </citation>
    <scope>NUCLEOTIDE SEQUENCE</scope>
    <source>
        <strain evidence="1">KUDC0405</strain>
    </source>
</reference>
<dbReference type="Gene3D" id="3.50.50.60">
    <property type="entry name" value="FAD/NAD(P)-binding domain"/>
    <property type="match status" value="1"/>
</dbReference>
<dbReference type="InterPro" id="IPR036188">
    <property type="entry name" value="FAD/NAD-bd_sf"/>
</dbReference>